<evidence type="ECO:0000256" key="1">
    <source>
        <dbReference type="SAM" id="MobiDB-lite"/>
    </source>
</evidence>
<evidence type="ECO:0000313" key="3">
    <source>
        <dbReference type="Proteomes" id="UP001160148"/>
    </source>
</evidence>
<proteinExistence type="predicted"/>
<gene>
    <name evidence="2" type="ORF">MEUPH1_LOCUS20084</name>
</gene>
<sequence>MYGPTIGKESLHRETNENGSKMFEEMLNQQENRTTIEVNVTAEELLDKPTIQEIEMGLEMLKNGKAPGIDEVVPECKKKEERS</sequence>
<accession>A0AAV0XBS6</accession>
<evidence type="ECO:0000313" key="2">
    <source>
        <dbReference type="EMBL" id="CAI6365358.1"/>
    </source>
</evidence>
<feature type="compositionally biased region" description="Basic and acidic residues" evidence="1">
    <location>
        <begin position="74"/>
        <end position="83"/>
    </location>
</feature>
<comment type="caution">
    <text evidence="2">The sequence shown here is derived from an EMBL/GenBank/DDBJ whole genome shotgun (WGS) entry which is preliminary data.</text>
</comment>
<reference evidence="2 3" key="1">
    <citation type="submission" date="2023-01" db="EMBL/GenBank/DDBJ databases">
        <authorList>
            <person name="Whitehead M."/>
        </authorList>
    </citation>
    <scope>NUCLEOTIDE SEQUENCE [LARGE SCALE GENOMIC DNA]</scope>
</reference>
<feature type="region of interest" description="Disordered" evidence="1">
    <location>
        <begin position="64"/>
        <end position="83"/>
    </location>
</feature>
<dbReference type="AlphaFoldDB" id="A0AAV0XBS6"/>
<organism evidence="2 3">
    <name type="scientific">Macrosiphum euphorbiae</name>
    <name type="common">potato aphid</name>
    <dbReference type="NCBI Taxonomy" id="13131"/>
    <lineage>
        <taxon>Eukaryota</taxon>
        <taxon>Metazoa</taxon>
        <taxon>Ecdysozoa</taxon>
        <taxon>Arthropoda</taxon>
        <taxon>Hexapoda</taxon>
        <taxon>Insecta</taxon>
        <taxon>Pterygota</taxon>
        <taxon>Neoptera</taxon>
        <taxon>Paraneoptera</taxon>
        <taxon>Hemiptera</taxon>
        <taxon>Sternorrhyncha</taxon>
        <taxon>Aphidomorpha</taxon>
        <taxon>Aphidoidea</taxon>
        <taxon>Aphididae</taxon>
        <taxon>Macrosiphini</taxon>
        <taxon>Macrosiphum</taxon>
    </lineage>
</organism>
<name>A0AAV0XBS6_9HEMI</name>
<dbReference type="Proteomes" id="UP001160148">
    <property type="component" value="Unassembled WGS sequence"/>
</dbReference>
<protein>
    <submittedName>
        <fullName evidence="2">Uncharacterized protein</fullName>
    </submittedName>
</protein>
<keyword evidence="3" id="KW-1185">Reference proteome</keyword>
<dbReference type="EMBL" id="CARXXK010000004">
    <property type="protein sequence ID" value="CAI6365358.1"/>
    <property type="molecule type" value="Genomic_DNA"/>
</dbReference>